<proteinExistence type="predicted"/>
<reference evidence="2" key="1">
    <citation type="submission" date="2021-12" db="EMBL/GenBank/DDBJ databases">
        <title>Prjna785345.</title>
        <authorList>
            <person name="Rujirawat T."/>
            <person name="Krajaejun T."/>
        </authorList>
    </citation>
    <scope>NUCLEOTIDE SEQUENCE</scope>
    <source>
        <strain evidence="2">Pi057C3</strain>
    </source>
</reference>
<dbReference type="InterPro" id="IPR008011">
    <property type="entry name" value="Complex1_LYR_dom"/>
</dbReference>
<evidence type="ECO:0000259" key="1">
    <source>
        <dbReference type="Pfam" id="PF05347"/>
    </source>
</evidence>
<dbReference type="Pfam" id="PF05347">
    <property type="entry name" value="Complex1_LYR"/>
    <property type="match status" value="1"/>
</dbReference>
<gene>
    <name evidence="2" type="ORF">P43SY_005845</name>
</gene>
<accession>A0AAD5MCD8</accession>
<comment type="caution">
    <text evidence="2">The sequence shown here is derived from an EMBL/GenBank/DDBJ whole genome shotgun (WGS) entry which is preliminary data.</text>
</comment>
<dbReference type="CDD" id="cd20251">
    <property type="entry name" value="Complex1_LYR_SF"/>
    <property type="match status" value="1"/>
</dbReference>
<evidence type="ECO:0000313" key="2">
    <source>
        <dbReference type="EMBL" id="KAJ0409951.1"/>
    </source>
</evidence>
<sequence length="109" mass="11888">MATSSSRGEVIRLYRRILKLAQQYPSVKRDGIIQDIKLEFHENKHLTEPRAIQEKVASARAGLRELAVYAGLNQSSMTWTVDVGRDAGANAVPAAAASPSVKVVGENKQ</sequence>
<dbReference type="EMBL" id="JAKCXM010000002">
    <property type="protein sequence ID" value="KAJ0409951.1"/>
    <property type="molecule type" value="Genomic_DNA"/>
</dbReference>
<name>A0AAD5MCD8_PYTIN</name>
<evidence type="ECO:0000313" key="3">
    <source>
        <dbReference type="Proteomes" id="UP001209570"/>
    </source>
</evidence>
<dbReference type="AlphaFoldDB" id="A0AAD5MCD8"/>
<organism evidence="2 3">
    <name type="scientific">Pythium insidiosum</name>
    <name type="common">Pythiosis disease agent</name>
    <dbReference type="NCBI Taxonomy" id="114742"/>
    <lineage>
        <taxon>Eukaryota</taxon>
        <taxon>Sar</taxon>
        <taxon>Stramenopiles</taxon>
        <taxon>Oomycota</taxon>
        <taxon>Peronosporomycetes</taxon>
        <taxon>Pythiales</taxon>
        <taxon>Pythiaceae</taxon>
        <taxon>Pythium</taxon>
    </lineage>
</organism>
<dbReference type="Proteomes" id="UP001209570">
    <property type="component" value="Unassembled WGS sequence"/>
</dbReference>
<keyword evidence="3" id="KW-1185">Reference proteome</keyword>
<protein>
    <recommendedName>
        <fullName evidence="1">Complex 1 LYR protein domain-containing protein</fullName>
    </recommendedName>
</protein>
<feature type="domain" description="Complex 1 LYR protein" evidence="1">
    <location>
        <begin position="9"/>
        <end position="64"/>
    </location>
</feature>